<feature type="modified residue" description="4-aspartylphosphate" evidence="6">
    <location>
        <position position="55"/>
    </location>
</feature>
<dbReference type="InterPro" id="IPR001789">
    <property type="entry name" value="Sig_transdc_resp-reg_receiver"/>
</dbReference>
<dbReference type="EMBL" id="CP063304">
    <property type="protein sequence ID" value="QOV18589.1"/>
    <property type="molecule type" value="Genomic_DNA"/>
</dbReference>
<dbReference type="PANTHER" id="PTHR43280">
    <property type="entry name" value="ARAC-FAMILY TRANSCRIPTIONAL REGULATOR"/>
    <property type="match status" value="1"/>
</dbReference>
<evidence type="ECO:0000256" key="2">
    <source>
        <dbReference type="ARBA" id="ARBA00023015"/>
    </source>
</evidence>
<dbReference type="PROSITE" id="PS01124">
    <property type="entry name" value="HTH_ARAC_FAMILY_2"/>
    <property type="match status" value="1"/>
</dbReference>
<dbReference type="Proteomes" id="UP000593601">
    <property type="component" value="Chromosome"/>
</dbReference>
<sequence>MIKVLIVDDDKLARKGIISILPWADFNMKIVGDVQNGRVALEFLREHEVDIMFVDIDMPEIGGMELMETSRKEYPNVQFVVLTFFEEFTYAQAAIRYGVLEYISKIQMEKEDGAAMLSRIFRRFEEKANINSTSEDHENQEFWERLKIEWQHLYWLYDTPCFEALVRKTKQINPGTRKLERLLLKCIQIIDNSFGREESMIPYFTDIDLILEWLIKWRDELYQWALEEDTNEKMQVCMIKAIHYLKLHYKDSLKAEEIADKLGMSRSYFSINFKKYTGKTFREYIRAKRMRIAAGLLEESDKRVIDIAKESGFEDINYFNRVFHEEMKCSPTEFRKKYTN</sequence>
<dbReference type="CDD" id="cd17536">
    <property type="entry name" value="REC_YesN-like"/>
    <property type="match status" value="1"/>
</dbReference>
<evidence type="ECO:0000259" key="7">
    <source>
        <dbReference type="PROSITE" id="PS01124"/>
    </source>
</evidence>
<keyword evidence="2" id="KW-0805">Transcription regulation</keyword>
<evidence type="ECO:0000313" key="9">
    <source>
        <dbReference type="EMBL" id="QOV18589.1"/>
    </source>
</evidence>
<dbReference type="Pfam" id="PF00072">
    <property type="entry name" value="Response_reg"/>
    <property type="match status" value="1"/>
</dbReference>
<dbReference type="Gene3D" id="3.40.50.2300">
    <property type="match status" value="1"/>
</dbReference>
<dbReference type="RefSeq" id="WP_193734951.1">
    <property type="nucleotide sequence ID" value="NZ_CP063304.1"/>
</dbReference>
<accession>A0A7M2REC4</accession>
<keyword evidence="6" id="KW-0597">Phosphoprotein</keyword>
<feature type="domain" description="HTH araC/xylS-type" evidence="7">
    <location>
        <begin position="239"/>
        <end position="337"/>
    </location>
</feature>
<reference evidence="9 10" key="1">
    <citation type="submission" date="2020-10" db="EMBL/GenBank/DDBJ databases">
        <title>Blautia liquoris sp.nov., isolated from the mud in a fermentation cellar used for the production of Chinese strong-flavoured liquor.</title>
        <authorList>
            <person name="Lu L."/>
        </authorList>
    </citation>
    <scope>NUCLEOTIDE SEQUENCE [LARGE SCALE GENOMIC DNA]</scope>
    <source>
        <strain evidence="9 10">LZLJ-3</strain>
    </source>
</reference>
<feature type="domain" description="Response regulatory" evidence="8">
    <location>
        <begin position="3"/>
        <end position="120"/>
    </location>
</feature>
<dbReference type="GO" id="GO:0043565">
    <property type="term" value="F:sequence-specific DNA binding"/>
    <property type="evidence" value="ECO:0007669"/>
    <property type="project" value="InterPro"/>
</dbReference>
<evidence type="ECO:0000256" key="1">
    <source>
        <dbReference type="ARBA" id="ARBA00018672"/>
    </source>
</evidence>
<name>A0A7M2REC4_9FIRM</name>
<gene>
    <name evidence="9" type="ORF">INP51_11295</name>
</gene>
<dbReference type="SMART" id="SM00448">
    <property type="entry name" value="REC"/>
    <property type="match status" value="1"/>
</dbReference>
<keyword evidence="3" id="KW-0238">DNA-binding</keyword>
<proteinExistence type="predicted"/>
<evidence type="ECO:0000256" key="5">
    <source>
        <dbReference type="ARBA" id="ARBA00024867"/>
    </source>
</evidence>
<evidence type="ECO:0000256" key="3">
    <source>
        <dbReference type="ARBA" id="ARBA00023125"/>
    </source>
</evidence>
<keyword evidence="4" id="KW-0804">Transcription</keyword>
<dbReference type="SUPFAM" id="SSF46689">
    <property type="entry name" value="Homeodomain-like"/>
    <property type="match status" value="2"/>
</dbReference>
<dbReference type="Pfam" id="PF12833">
    <property type="entry name" value="HTH_18"/>
    <property type="match status" value="1"/>
</dbReference>
<dbReference type="Gene3D" id="1.10.10.60">
    <property type="entry name" value="Homeodomain-like"/>
    <property type="match status" value="2"/>
</dbReference>
<evidence type="ECO:0000256" key="4">
    <source>
        <dbReference type="ARBA" id="ARBA00023163"/>
    </source>
</evidence>
<dbReference type="SMART" id="SM00342">
    <property type="entry name" value="HTH_ARAC"/>
    <property type="match status" value="1"/>
</dbReference>
<dbReference type="GO" id="GO:0000160">
    <property type="term" value="P:phosphorelay signal transduction system"/>
    <property type="evidence" value="ECO:0007669"/>
    <property type="project" value="InterPro"/>
</dbReference>
<dbReference type="InterPro" id="IPR009057">
    <property type="entry name" value="Homeodomain-like_sf"/>
</dbReference>
<evidence type="ECO:0000313" key="10">
    <source>
        <dbReference type="Proteomes" id="UP000593601"/>
    </source>
</evidence>
<comment type="function">
    <text evidence="5">May play the central regulatory role in sporulation. It may be an element of the effector pathway responsible for the activation of sporulation genes in response to nutritional stress. Spo0A may act in concert with spo0H (a sigma factor) to control the expression of some genes that are critical to the sporulation process.</text>
</comment>
<organism evidence="9 10">
    <name type="scientific">Blautia liquoris</name>
    <dbReference type="NCBI Taxonomy" id="2779518"/>
    <lineage>
        <taxon>Bacteria</taxon>
        <taxon>Bacillati</taxon>
        <taxon>Bacillota</taxon>
        <taxon>Clostridia</taxon>
        <taxon>Lachnospirales</taxon>
        <taxon>Lachnospiraceae</taxon>
        <taxon>Blautia</taxon>
    </lineage>
</organism>
<evidence type="ECO:0000256" key="6">
    <source>
        <dbReference type="PROSITE-ProRule" id="PRU00169"/>
    </source>
</evidence>
<dbReference type="KEGG" id="bliq:INP51_11295"/>
<evidence type="ECO:0000259" key="8">
    <source>
        <dbReference type="PROSITE" id="PS50110"/>
    </source>
</evidence>
<dbReference type="PANTHER" id="PTHR43280:SF2">
    <property type="entry name" value="HTH-TYPE TRANSCRIPTIONAL REGULATOR EXSA"/>
    <property type="match status" value="1"/>
</dbReference>
<protein>
    <recommendedName>
        <fullName evidence="1">Stage 0 sporulation protein A homolog</fullName>
    </recommendedName>
</protein>
<dbReference type="GO" id="GO:0003700">
    <property type="term" value="F:DNA-binding transcription factor activity"/>
    <property type="evidence" value="ECO:0007669"/>
    <property type="project" value="InterPro"/>
</dbReference>
<dbReference type="SUPFAM" id="SSF52172">
    <property type="entry name" value="CheY-like"/>
    <property type="match status" value="1"/>
</dbReference>
<dbReference type="AlphaFoldDB" id="A0A7M2REC4"/>
<dbReference type="InterPro" id="IPR018060">
    <property type="entry name" value="HTH_AraC"/>
</dbReference>
<keyword evidence="10" id="KW-1185">Reference proteome</keyword>
<dbReference type="InterPro" id="IPR011006">
    <property type="entry name" value="CheY-like_superfamily"/>
</dbReference>
<dbReference type="PROSITE" id="PS50110">
    <property type="entry name" value="RESPONSE_REGULATORY"/>
    <property type="match status" value="1"/>
</dbReference>